<feature type="transmembrane region" description="Helical" evidence="7">
    <location>
        <begin position="220"/>
        <end position="242"/>
    </location>
</feature>
<dbReference type="Gene3D" id="1.20.1250.20">
    <property type="entry name" value="MFS general substrate transporter like domains"/>
    <property type="match status" value="1"/>
</dbReference>
<dbReference type="OrthoDB" id="10262656at2759"/>
<feature type="transmembrane region" description="Helical" evidence="7">
    <location>
        <begin position="20"/>
        <end position="44"/>
    </location>
</feature>
<feature type="transmembrane region" description="Helical" evidence="7">
    <location>
        <begin position="477"/>
        <end position="500"/>
    </location>
</feature>
<sequence>MPPKLTFKEQMKGFPLWQIIVISIIRFSEPVAFTSLFPYVYFMIRDFGIADKKEDIATYSGYLSASFAFFQFMCCVQWGKASDKVGRKVILLIGLFGTSCSLLLFGFSKNFYIALLARSTMGMVNGNIAVLRTAIGEIATERRHQAIAFSTLPLLWNVGSVIGPMIGGSKYLTRPKGNPAYDDEPSNFLLRITTMAIDKTSFIDTGKDSFYESFITKHPYALSNIVVAIFLWFSMLVGFLFLEETHERYKRKRDRGLEIGDVILRLLGFNPPVRPWQKSRKQKSRSKKSKPTKTVEPTIQTSTPPPLESDDESNEVTPFNRPQQLYSAVEGNSSTDSIDSAGPLLTRRYSNALVRRYSSNQLGPVISNTTTNMSVLTTNAQGFNREIFTKPVVQTIIANFLTSFHSIVYSEFLPVMLAGDLMVDKLKFPFTIKGGFGYESSDIGTLLSTTGLIGGLGIMFVFPLIDRNFKTVNSYRASASIFPFSYFILPYLIFTLHAYNPARPEWLTKACLYALCCTSTFFGAVGFPNILILIHRASPAKHRAFINGSALSLSSLARCIGPVLWGYIMSLCEKYSIGEVSWLLLSMLSLICCIQAYFFMEDYDEDLKDPIAEEIEDQTELSTA</sequence>
<keyword evidence="5 7" id="KW-0472">Membrane</keyword>
<evidence type="ECO:0000256" key="4">
    <source>
        <dbReference type="ARBA" id="ARBA00022989"/>
    </source>
</evidence>
<dbReference type="eggNOG" id="KOG2615">
    <property type="taxonomic scope" value="Eukaryota"/>
</dbReference>
<dbReference type="GO" id="GO:0022857">
    <property type="term" value="F:transmembrane transporter activity"/>
    <property type="evidence" value="ECO:0007669"/>
    <property type="project" value="InterPro"/>
</dbReference>
<feature type="transmembrane region" description="Helical" evidence="7">
    <location>
        <begin position="89"/>
        <end position="107"/>
    </location>
</feature>
<feature type="transmembrane region" description="Helical" evidence="7">
    <location>
        <begin position="56"/>
        <end position="77"/>
    </location>
</feature>
<dbReference type="FunCoup" id="A3LRD8">
    <property type="interactions" value="77"/>
</dbReference>
<dbReference type="AlphaFoldDB" id="A3LRD8"/>
<dbReference type="SUPFAM" id="SSF103473">
    <property type="entry name" value="MFS general substrate transporter"/>
    <property type="match status" value="1"/>
</dbReference>
<dbReference type="OMA" id="AWWACGI"/>
<evidence type="ECO:0000313" key="9">
    <source>
        <dbReference type="Proteomes" id="UP000002258"/>
    </source>
</evidence>
<evidence type="ECO:0000256" key="7">
    <source>
        <dbReference type="SAM" id="Phobius"/>
    </source>
</evidence>
<dbReference type="HOGENOM" id="CLU_001265_54_5_1"/>
<keyword evidence="2" id="KW-0813">Transport</keyword>
<dbReference type="InterPro" id="IPR011701">
    <property type="entry name" value="MFS"/>
</dbReference>
<name>A3LRD8_PICST</name>
<keyword evidence="4 7" id="KW-1133">Transmembrane helix</keyword>
<organism evidence="8 9">
    <name type="scientific">Scheffersomyces stipitis (strain ATCC 58785 / CBS 6054 / NBRC 10063 / NRRL Y-11545)</name>
    <name type="common">Yeast</name>
    <name type="synonym">Pichia stipitis</name>
    <dbReference type="NCBI Taxonomy" id="322104"/>
    <lineage>
        <taxon>Eukaryota</taxon>
        <taxon>Fungi</taxon>
        <taxon>Dikarya</taxon>
        <taxon>Ascomycota</taxon>
        <taxon>Saccharomycotina</taxon>
        <taxon>Pichiomycetes</taxon>
        <taxon>Debaryomycetaceae</taxon>
        <taxon>Scheffersomyces</taxon>
    </lineage>
</organism>
<feature type="transmembrane region" description="Helical" evidence="7">
    <location>
        <begin position="512"/>
        <end position="532"/>
    </location>
</feature>
<dbReference type="Proteomes" id="UP000002258">
    <property type="component" value="Chromosome 3"/>
</dbReference>
<dbReference type="PANTHER" id="PTHR23504">
    <property type="entry name" value="MAJOR FACILITATOR SUPERFAMILY DOMAIN-CONTAINING PROTEIN 10"/>
    <property type="match status" value="1"/>
</dbReference>
<keyword evidence="9" id="KW-1185">Reference proteome</keyword>
<feature type="transmembrane region" description="Helical" evidence="7">
    <location>
        <begin position="400"/>
        <end position="423"/>
    </location>
</feature>
<evidence type="ECO:0000256" key="3">
    <source>
        <dbReference type="ARBA" id="ARBA00022692"/>
    </source>
</evidence>
<reference evidence="8 9" key="1">
    <citation type="journal article" date="2007" name="Nat. Biotechnol.">
        <title>Genome sequence of the lignocellulose-bioconverting and xylose-fermenting yeast Pichia stipitis.</title>
        <authorList>
            <person name="Jeffries T.W."/>
            <person name="Grigoriev I.V."/>
            <person name="Grimwood J."/>
            <person name="Laplaza J.M."/>
            <person name="Aerts A."/>
            <person name="Salamov A."/>
            <person name="Schmutz J."/>
            <person name="Lindquist E."/>
            <person name="Dehal P."/>
            <person name="Shapiro H."/>
            <person name="Jin Y.S."/>
            <person name="Passoth V."/>
            <person name="Richardson P.M."/>
        </authorList>
    </citation>
    <scope>NUCLEOTIDE SEQUENCE [LARGE SCALE GENOMIC DNA]</scope>
    <source>
        <strain evidence="9">ATCC 58785 / CBS 6054 / NBRC 10063 / NRRL Y-11545</strain>
    </source>
</reference>
<evidence type="ECO:0000256" key="5">
    <source>
        <dbReference type="ARBA" id="ARBA00023136"/>
    </source>
</evidence>
<feature type="region of interest" description="Disordered" evidence="6">
    <location>
        <begin position="274"/>
        <end position="318"/>
    </location>
</feature>
<evidence type="ECO:0000256" key="6">
    <source>
        <dbReference type="SAM" id="MobiDB-lite"/>
    </source>
</evidence>
<feature type="transmembrane region" description="Helical" evidence="7">
    <location>
        <begin position="580"/>
        <end position="600"/>
    </location>
</feature>
<accession>A3LRD8</accession>
<proteinExistence type="predicted"/>
<evidence type="ECO:0000313" key="8">
    <source>
        <dbReference type="EMBL" id="ABN65719.2"/>
    </source>
</evidence>
<evidence type="ECO:0008006" key="10">
    <source>
        <dbReference type="Google" id="ProtNLM"/>
    </source>
</evidence>
<dbReference type="InParanoid" id="A3LRD8"/>
<feature type="compositionally biased region" description="Basic residues" evidence="6">
    <location>
        <begin position="277"/>
        <end position="291"/>
    </location>
</feature>
<dbReference type="RefSeq" id="XP_001383748.2">
    <property type="nucleotide sequence ID" value="XM_001383711.1"/>
</dbReference>
<comment type="subcellular location">
    <subcellularLocation>
        <location evidence="1">Membrane</location>
        <topology evidence="1">Multi-pass membrane protein</topology>
    </subcellularLocation>
</comment>
<dbReference type="GO" id="GO:0016020">
    <property type="term" value="C:membrane"/>
    <property type="evidence" value="ECO:0007669"/>
    <property type="project" value="UniProtKB-SubCell"/>
</dbReference>
<feature type="transmembrane region" description="Helical" evidence="7">
    <location>
        <begin position="443"/>
        <end position="465"/>
    </location>
</feature>
<dbReference type="KEGG" id="pic:PICST_88213"/>
<feature type="transmembrane region" description="Helical" evidence="7">
    <location>
        <begin position="544"/>
        <end position="568"/>
    </location>
</feature>
<feature type="transmembrane region" description="Helical" evidence="7">
    <location>
        <begin position="147"/>
        <end position="166"/>
    </location>
</feature>
<protein>
    <recommendedName>
        <fullName evidence="10">Major facilitator superfamily (MFS) profile domain-containing protein</fullName>
    </recommendedName>
</protein>
<dbReference type="PANTHER" id="PTHR23504:SF15">
    <property type="entry name" value="MAJOR FACILITATOR SUPERFAMILY (MFS) PROFILE DOMAIN-CONTAINING PROTEIN"/>
    <property type="match status" value="1"/>
</dbReference>
<evidence type="ECO:0000256" key="1">
    <source>
        <dbReference type="ARBA" id="ARBA00004141"/>
    </source>
</evidence>
<keyword evidence="3 7" id="KW-0812">Transmembrane</keyword>
<gene>
    <name evidence="8" type="ORF">PICST_88213</name>
</gene>
<dbReference type="GeneID" id="4838006"/>
<dbReference type="EMBL" id="CP000497">
    <property type="protein sequence ID" value="ABN65719.2"/>
    <property type="molecule type" value="Genomic_DNA"/>
</dbReference>
<evidence type="ECO:0000256" key="2">
    <source>
        <dbReference type="ARBA" id="ARBA00022448"/>
    </source>
</evidence>
<dbReference type="Pfam" id="PF07690">
    <property type="entry name" value="MFS_1"/>
    <property type="match status" value="2"/>
</dbReference>
<dbReference type="InterPro" id="IPR036259">
    <property type="entry name" value="MFS_trans_sf"/>
</dbReference>